<keyword evidence="2" id="KW-0732">Signal</keyword>
<dbReference type="EMBL" id="MAXA01000025">
    <property type="protein sequence ID" value="OHV43979.1"/>
    <property type="molecule type" value="Genomic_DNA"/>
</dbReference>
<evidence type="ECO:0000313" key="4">
    <source>
        <dbReference type="EMBL" id="OHV43979.1"/>
    </source>
</evidence>
<protein>
    <recommendedName>
        <fullName evidence="3">Thioredoxin domain-containing protein</fullName>
    </recommendedName>
</protein>
<dbReference type="Pfam" id="PF00578">
    <property type="entry name" value="AhpC-TSA"/>
    <property type="match status" value="1"/>
</dbReference>
<dbReference type="PROSITE" id="PS00194">
    <property type="entry name" value="THIOREDOXIN_1"/>
    <property type="match status" value="1"/>
</dbReference>
<dbReference type="Gene3D" id="3.40.30.10">
    <property type="entry name" value="Glutaredoxin"/>
    <property type="match status" value="1"/>
</dbReference>
<evidence type="ECO:0000259" key="3">
    <source>
        <dbReference type="PROSITE" id="PS51352"/>
    </source>
</evidence>
<evidence type="ECO:0000256" key="1">
    <source>
        <dbReference type="SAM" id="MobiDB-lite"/>
    </source>
</evidence>
<dbReference type="InterPro" id="IPR036249">
    <property type="entry name" value="Thioredoxin-like_sf"/>
</dbReference>
<feature type="chain" id="PRO_5010356087" description="Thioredoxin domain-containing protein" evidence="2">
    <location>
        <begin position="31"/>
        <end position="195"/>
    </location>
</feature>
<dbReference type="SUPFAM" id="SSF52833">
    <property type="entry name" value="Thioredoxin-like"/>
    <property type="match status" value="1"/>
</dbReference>
<dbReference type="InterPro" id="IPR050553">
    <property type="entry name" value="Thioredoxin_ResA/DsbE_sf"/>
</dbReference>
<dbReference type="InterPro" id="IPR013766">
    <property type="entry name" value="Thioredoxin_domain"/>
</dbReference>
<dbReference type="AlphaFoldDB" id="A0A1S1RE09"/>
<accession>A0A1S1RE09</accession>
<dbReference type="PANTHER" id="PTHR42852">
    <property type="entry name" value="THIOL:DISULFIDE INTERCHANGE PROTEIN DSBE"/>
    <property type="match status" value="1"/>
</dbReference>
<dbReference type="Proteomes" id="UP000179769">
    <property type="component" value="Unassembled WGS sequence"/>
</dbReference>
<dbReference type="GO" id="GO:0016491">
    <property type="term" value="F:oxidoreductase activity"/>
    <property type="evidence" value="ECO:0007669"/>
    <property type="project" value="InterPro"/>
</dbReference>
<evidence type="ECO:0000313" key="5">
    <source>
        <dbReference type="Proteomes" id="UP000179769"/>
    </source>
</evidence>
<gene>
    <name evidence="4" type="ORF">BBK14_10290</name>
</gene>
<dbReference type="PROSITE" id="PS51352">
    <property type="entry name" value="THIOREDOXIN_2"/>
    <property type="match status" value="1"/>
</dbReference>
<proteinExistence type="predicted"/>
<dbReference type="PANTHER" id="PTHR42852:SF17">
    <property type="entry name" value="THIOREDOXIN-LIKE PROTEIN HI_1115"/>
    <property type="match status" value="1"/>
</dbReference>
<dbReference type="OrthoDB" id="9796554at2"/>
<name>A0A1S1RE09_9ACTN</name>
<dbReference type="InterPro" id="IPR017937">
    <property type="entry name" value="Thioredoxin_CS"/>
</dbReference>
<feature type="signal peptide" evidence="2">
    <location>
        <begin position="1"/>
        <end position="30"/>
    </location>
</feature>
<comment type="caution">
    <text evidence="4">The sequence shown here is derived from an EMBL/GenBank/DDBJ whole genome shotgun (WGS) entry which is preliminary data.</text>
</comment>
<sequence length="195" mass="20673">MRRWAWRLVPPAVALVVGLGASGCSIGADAADDAADDSADGRWAVRSADDQDLTPPGERKPSPVMTGQTLTGENLELSSLRGRIVVVNFWASWCPPCQAETPALVMLAGRYPQVAFVGVNEKESATVAQGFVRHNEVAYPNIIDRDGTLAARWPGVPGLPTTFVLDARGRIATRVVGGVTAESLGGLLDRLAVER</sequence>
<organism evidence="4 5">
    <name type="scientific">Parafrankia soli</name>
    <dbReference type="NCBI Taxonomy" id="2599596"/>
    <lineage>
        <taxon>Bacteria</taxon>
        <taxon>Bacillati</taxon>
        <taxon>Actinomycetota</taxon>
        <taxon>Actinomycetes</taxon>
        <taxon>Frankiales</taxon>
        <taxon>Frankiaceae</taxon>
        <taxon>Parafrankia</taxon>
    </lineage>
</organism>
<dbReference type="CDD" id="cd02966">
    <property type="entry name" value="TlpA_like_family"/>
    <property type="match status" value="1"/>
</dbReference>
<dbReference type="InterPro" id="IPR000866">
    <property type="entry name" value="AhpC/TSA"/>
</dbReference>
<dbReference type="PROSITE" id="PS51257">
    <property type="entry name" value="PROKAR_LIPOPROTEIN"/>
    <property type="match status" value="1"/>
</dbReference>
<dbReference type="GO" id="GO:0016209">
    <property type="term" value="F:antioxidant activity"/>
    <property type="evidence" value="ECO:0007669"/>
    <property type="project" value="InterPro"/>
</dbReference>
<feature type="region of interest" description="Disordered" evidence="1">
    <location>
        <begin position="47"/>
        <end position="68"/>
    </location>
</feature>
<keyword evidence="5" id="KW-1185">Reference proteome</keyword>
<evidence type="ECO:0000256" key="2">
    <source>
        <dbReference type="SAM" id="SignalP"/>
    </source>
</evidence>
<reference evidence="5" key="1">
    <citation type="submission" date="2016-07" db="EMBL/GenBank/DDBJ databases">
        <title>Frankia sp. NRRL B-16219 Genome sequencing.</title>
        <authorList>
            <person name="Ghodhbane-Gtari F."/>
            <person name="Swanson E."/>
            <person name="Gueddou A."/>
            <person name="Louati M."/>
            <person name="Nouioui I."/>
            <person name="Hezbri K."/>
            <person name="Abebe-Akele F."/>
            <person name="Simpson S."/>
            <person name="Morris K."/>
            <person name="Thomas K."/>
            <person name="Gtari M."/>
            <person name="Tisa L.S."/>
        </authorList>
    </citation>
    <scope>NUCLEOTIDE SEQUENCE [LARGE SCALE GENOMIC DNA]</scope>
    <source>
        <strain evidence="5">NRRL B-16219</strain>
    </source>
</reference>
<feature type="domain" description="Thioredoxin" evidence="3">
    <location>
        <begin position="54"/>
        <end position="193"/>
    </location>
</feature>